<feature type="transmembrane region" description="Helical" evidence="1">
    <location>
        <begin position="110"/>
        <end position="131"/>
    </location>
</feature>
<dbReference type="EMBL" id="CP047895">
    <property type="protein sequence ID" value="QHL91635.1"/>
    <property type="molecule type" value="Genomic_DNA"/>
</dbReference>
<keyword evidence="3" id="KW-1185">Reference proteome</keyword>
<dbReference type="Proteomes" id="UP000464468">
    <property type="component" value="Chromosome"/>
</dbReference>
<accession>A0A7Z2S5Z4</accession>
<reference evidence="2 3" key="1">
    <citation type="submission" date="2020-01" db="EMBL/GenBank/DDBJ databases">
        <title>Sphingomonas sp. C33 whole genome sequece.</title>
        <authorList>
            <person name="Park C."/>
        </authorList>
    </citation>
    <scope>NUCLEOTIDE SEQUENCE [LARGE SCALE GENOMIC DNA]</scope>
    <source>
        <strain evidence="2 3">C33</strain>
    </source>
</reference>
<evidence type="ECO:0000256" key="1">
    <source>
        <dbReference type="SAM" id="Phobius"/>
    </source>
</evidence>
<sequence length="194" mass="21443">MKSIKATFVDVVGREPEQFEIESIEAMLARAPDALKEDPAFLVEQVLRGHHLGEINRSIDKLMITSREYATSQGETYAMAVADKVWRRVMDNLPWHAQTDAASRFQRYSVILAILFLLGFISGWSCLRFAYAYDRQSNQVLSETAFAACIDGAVGASVTASGKAARTGAIRSDVFVNRARLCAADYADRRATGL</sequence>
<organism evidence="2 3">
    <name type="scientific">Sphingomonas changnyeongensis</name>
    <dbReference type="NCBI Taxonomy" id="2698679"/>
    <lineage>
        <taxon>Bacteria</taxon>
        <taxon>Pseudomonadati</taxon>
        <taxon>Pseudomonadota</taxon>
        <taxon>Alphaproteobacteria</taxon>
        <taxon>Sphingomonadales</taxon>
        <taxon>Sphingomonadaceae</taxon>
        <taxon>Sphingomonas</taxon>
    </lineage>
</organism>
<evidence type="ECO:0000313" key="3">
    <source>
        <dbReference type="Proteomes" id="UP000464468"/>
    </source>
</evidence>
<keyword evidence="1" id="KW-1133">Transmembrane helix</keyword>
<proteinExistence type="predicted"/>
<name>A0A7Z2S5Z4_9SPHN</name>
<dbReference type="KEGG" id="schy:GVO57_13545"/>
<gene>
    <name evidence="2" type="ORF">GVO57_13545</name>
</gene>
<protein>
    <submittedName>
        <fullName evidence="2">Uncharacterized protein</fullName>
    </submittedName>
</protein>
<keyword evidence="1" id="KW-0472">Membrane</keyword>
<dbReference type="RefSeq" id="WP_160593671.1">
    <property type="nucleotide sequence ID" value="NZ_CP047895.1"/>
</dbReference>
<evidence type="ECO:0000313" key="2">
    <source>
        <dbReference type="EMBL" id="QHL91635.1"/>
    </source>
</evidence>
<keyword evidence="1" id="KW-0812">Transmembrane</keyword>
<dbReference type="AlphaFoldDB" id="A0A7Z2S5Z4"/>